<comment type="caution">
    <text evidence="7">The sequence shown here is derived from an EMBL/GenBank/DDBJ whole genome shotgun (WGS) entry which is preliminary data.</text>
</comment>
<dbReference type="InterPro" id="IPR014105">
    <property type="entry name" value="Carotenoid/retinoid_OxRdtase"/>
</dbReference>
<dbReference type="Gene3D" id="3.50.50.60">
    <property type="entry name" value="FAD/NAD(P)-binding domain"/>
    <property type="match status" value="2"/>
</dbReference>
<dbReference type="PANTHER" id="PTHR43734">
    <property type="entry name" value="PHYTOENE DESATURASE"/>
    <property type="match status" value="1"/>
</dbReference>
<keyword evidence="4 5" id="KW-0560">Oxidoreductase</keyword>
<dbReference type="NCBIfam" id="TIGR02734">
    <property type="entry name" value="crtI_fam"/>
    <property type="match status" value="1"/>
</dbReference>
<keyword evidence="3 5" id="KW-0125">Carotenoid biosynthesis</keyword>
<dbReference type="InterPro" id="IPR008150">
    <property type="entry name" value="Phytoene_DH_bac_CS"/>
</dbReference>
<evidence type="ECO:0000313" key="7">
    <source>
        <dbReference type="EMBL" id="GIL39360.1"/>
    </source>
</evidence>
<feature type="domain" description="Amine oxidase" evidence="6">
    <location>
        <begin position="13"/>
        <end position="267"/>
    </location>
</feature>
<comment type="pathway">
    <text evidence="1 5">Carotenoid biosynthesis.</text>
</comment>
<reference evidence="7" key="1">
    <citation type="submission" date="2021-02" db="EMBL/GenBank/DDBJ databases">
        <title>Genome sequence of Rhodospirillales sp. strain TMPK1 isolated from soil.</title>
        <authorList>
            <person name="Nakai R."/>
            <person name="Kusada H."/>
            <person name="Tamaki H."/>
        </authorList>
    </citation>
    <scope>NUCLEOTIDE SEQUENCE</scope>
    <source>
        <strain evidence="7">TMPK1</strain>
    </source>
</reference>
<dbReference type="RefSeq" id="WP_420242466.1">
    <property type="nucleotide sequence ID" value="NZ_BOPV01000001.1"/>
</dbReference>
<evidence type="ECO:0000259" key="6">
    <source>
        <dbReference type="Pfam" id="PF01593"/>
    </source>
</evidence>
<evidence type="ECO:0000256" key="4">
    <source>
        <dbReference type="ARBA" id="ARBA00023002"/>
    </source>
</evidence>
<evidence type="ECO:0000256" key="2">
    <source>
        <dbReference type="ARBA" id="ARBA00006046"/>
    </source>
</evidence>
<dbReference type="GO" id="GO:0016117">
    <property type="term" value="P:carotenoid biosynthetic process"/>
    <property type="evidence" value="ECO:0007669"/>
    <property type="project" value="UniProtKB-KW"/>
</dbReference>
<evidence type="ECO:0000313" key="8">
    <source>
        <dbReference type="Proteomes" id="UP000681075"/>
    </source>
</evidence>
<evidence type="ECO:0000256" key="5">
    <source>
        <dbReference type="RuleBase" id="RU362075"/>
    </source>
</evidence>
<accession>A0A8S8XE10</accession>
<dbReference type="PANTHER" id="PTHR43734:SF7">
    <property type="entry name" value="4,4'-DIAPONEUROSPORENE OXYGENASE"/>
    <property type="match status" value="1"/>
</dbReference>
<dbReference type="PROSITE" id="PS51257">
    <property type="entry name" value="PROKAR_LIPOPROTEIN"/>
    <property type="match status" value="1"/>
</dbReference>
<dbReference type="InterPro" id="IPR002937">
    <property type="entry name" value="Amino_oxidase"/>
</dbReference>
<sequence>MGLRIGIIGAGFGGLAASCVLAARGHTVTLFDRAARVGGVAAQFESHGFRFDTGPTSLTAPHFLARIFEEAGRKLDDRVTLVRLDPQERAFFDDGSTRDLIAGGDEATRTYLETGGALRQARERFFFKRAIGRPRDLLDRDLVQPPFADLLGLLPGSSVASFTRRHVGDPQLRVLLESLTRDNGSPPARMPALLASGAVTQIADGIYHPLGGMRAVAVALEALLRELGGEVRLATAIEKIEQVAGKAIGLRIEGGPTLQFDAVVSNANSTRTLQDLVGTGGDDEPSCSALVLCLGLDQRYEHLAHRNALFSADRAGELSAIFDHGELASDPTCYVTAPSRSDPDTAPDGGEAMQVLVQVPYLRPHHDWHAMWPSYRRVILDRLMRIGGMADLESRIVVEHHLTPQDFHDRYRLQNGAVYGQSSDGLAGLFKAGVRSRQLAGLYLAGGSAQPGAGVPMALLSGWLAADTLDRDGRSGTLAI</sequence>
<dbReference type="Proteomes" id="UP000681075">
    <property type="component" value="Unassembled WGS sequence"/>
</dbReference>
<evidence type="ECO:0000256" key="1">
    <source>
        <dbReference type="ARBA" id="ARBA00004829"/>
    </source>
</evidence>
<dbReference type="EMBL" id="BOPV01000001">
    <property type="protein sequence ID" value="GIL39360.1"/>
    <property type="molecule type" value="Genomic_DNA"/>
</dbReference>
<dbReference type="PRINTS" id="PR00419">
    <property type="entry name" value="ADXRDTASE"/>
</dbReference>
<dbReference type="Pfam" id="PF01593">
    <property type="entry name" value="Amino_oxidase"/>
    <property type="match status" value="1"/>
</dbReference>
<dbReference type="SUPFAM" id="SSF51905">
    <property type="entry name" value="FAD/NAD(P)-binding domain"/>
    <property type="match status" value="1"/>
</dbReference>
<evidence type="ECO:0000256" key="3">
    <source>
        <dbReference type="ARBA" id="ARBA00022746"/>
    </source>
</evidence>
<gene>
    <name evidence="7" type="ORF">TMPK1_15970</name>
</gene>
<keyword evidence="8" id="KW-1185">Reference proteome</keyword>
<protein>
    <submittedName>
        <fullName evidence="7">Phytoene desaturase</fullName>
    </submittedName>
</protein>
<proteinExistence type="inferred from homology"/>
<dbReference type="GO" id="GO:0016627">
    <property type="term" value="F:oxidoreductase activity, acting on the CH-CH group of donors"/>
    <property type="evidence" value="ECO:0007669"/>
    <property type="project" value="UniProtKB-ARBA"/>
</dbReference>
<dbReference type="AlphaFoldDB" id="A0A8S8XE10"/>
<name>A0A8S8XE10_9PROT</name>
<dbReference type="PROSITE" id="PS00982">
    <property type="entry name" value="PHYTOENE_DH"/>
    <property type="match status" value="1"/>
</dbReference>
<dbReference type="InterPro" id="IPR036188">
    <property type="entry name" value="FAD/NAD-bd_sf"/>
</dbReference>
<organism evidence="7 8">
    <name type="scientific">Roseiterribacter gracilis</name>
    <dbReference type="NCBI Taxonomy" id="2812848"/>
    <lineage>
        <taxon>Bacteria</taxon>
        <taxon>Pseudomonadati</taxon>
        <taxon>Pseudomonadota</taxon>
        <taxon>Alphaproteobacteria</taxon>
        <taxon>Rhodospirillales</taxon>
        <taxon>Roseiterribacteraceae</taxon>
        <taxon>Roseiterribacter</taxon>
    </lineage>
</organism>
<comment type="similarity">
    <text evidence="2 5">Belongs to the carotenoid/retinoid oxidoreductase family.</text>
</comment>